<evidence type="ECO:0000256" key="1">
    <source>
        <dbReference type="SAM" id="Phobius"/>
    </source>
</evidence>
<sequence>METQKSMGTKAPDNKTTAPQGIGMAVAFDWGLAVQILFTPVYLLVFHPSNTRISGILFFIIALIVACLPALFGEMVRSGRDWARRIQIVANIVLSLGGLISLVNLYQSARIGNYWPFVTEIILLIFSPLIVWRLSRPVTAQWFKTVTTREARRRHGGIWIFFIILWALAGGILQTFAALR</sequence>
<reference evidence="2 3" key="1">
    <citation type="submission" date="2023-02" db="EMBL/GenBank/DDBJ databases">
        <title>Dictyobacter halimunensis sp. nov., a new member of the class Ktedonobacteria from forest soil in a geothermal area.</title>
        <authorList>
            <person name="Rachmania M.K."/>
            <person name="Ningsih F."/>
            <person name="Sakai Y."/>
            <person name="Yabe S."/>
            <person name="Yokota A."/>
            <person name="Sjamsuridzal W."/>
        </authorList>
    </citation>
    <scope>NUCLEOTIDE SEQUENCE [LARGE SCALE GENOMIC DNA]</scope>
    <source>
        <strain evidence="2 3">S3.2.2.5</strain>
    </source>
</reference>
<dbReference type="RefSeq" id="WP_338252142.1">
    <property type="nucleotide sequence ID" value="NZ_BSRI01000002.1"/>
</dbReference>
<evidence type="ECO:0000313" key="2">
    <source>
        <dbReference type="EMBL" id="GLV56660.1"/>
    </source>
</evidence>
<name>A0ABQ6FSH9_9CHLR</name>
<feature type="transmembrane region" description="Helical" evidence="1">
    <location>
        <begin position="56"/>
        <end position="76"/>
    </location>
</feature>
<feature type="transmembrane region" description="Helical" evidence="1">
    <location>
        <begin position="88"/>
        <end position="108"/>
    </location>
</feature>
<evidence type="ECO:0008006" key="4">
    <source>
        <dbReference type="Google" id="ProtNLM"/>
    </source>
</evidence>
<feature type="transmembrane region" description="Helical" evidence="1">
    <location>
        <begin position="114"/>
        <end position="135"/>
    </location>
</feature>
<dbReference type="Proteomes" id="UP001344906">
    <property type="component" value="Unassembled WGS sequence"/>
</dbReference>
<keyword evidence="1" id="KW-1133">Transmembrane helix</keyword>
<gene>
    <name evidence="2" type="ORF">KDH_34990</name>
</gene>
<comment type="caution">
    <text evidence="2">The sequence shown here is derived from an EMBL/GenBank/DDBJ whole genome shotgun (WGS) entry which is preliminary data.</text>
</comment>
<protein>
    <recommendedName>
        <fullName evidence="4">DUF4149 domain-containing protein</fullName>
    </recommendedName>
</protein>
<feature type="transmembrane region" description="Helical" evidence="1">
    <location>
        <begin position="156"/>
        <end position="179"/>
    </location>
</feature>
<keyword evidence="1" id="KW-0812">Transmembrane</keyword>
<keyword evidence="1" id="KW-0472">Membrane</keyword>
<proteinExistence type="predicted"/>
<accession>A0ABQ6FSH9</accession>
<feature type="transmembrane region" description="Helical" evidence="1">
    <location>
        <begin position="21"/>
        <end position="44"/>
    </location>
</feature>
<evidence type="ECO:0000313" key="3">
    <source>
        <dbReference type="Proteomes" id="UP001344906"/>
    </source>
</evidence>
<dbReference type="EMBL" id="BSRI01000002">
    <property type="protein sequence ID" value="GLV56660.1"/>
    <property type="molecule type" value="Genomic_DNA"/>
</dbReference>
<keyword evidence="3" id="KW-1185">Reference proteome</keyword>
<organism evidence="2 3">
    <name type="scientific">Dictyobacter halimunensis</name>
    <dbReference type="NCBI Taxonomy" id="3026934"/>
    <lineage>
        <taxon>Bacteria</taxon>
        <taxon>Bacillati</taxon>
        <taxon>Chloroflexota</taxon>
        <taxon>Ktedonobacteria</taxon>
        <taxon>Ktedonobacterales</taxon>
        <taxon>Dictyobacteraceae</taxon>
        <taxon>Dictyobacter</taxon>
    </lineage>
</organism>